<dbReference type="AlphaFoldDB" id="K9WW95"/>
<feature type="signal peptide" evidence="1">
    <location>
        <begin position="1"/>
        <end position="34"/>
    </location>
</feature>
<dbReference type="eggNOG" id="COG2304">
    <property type="taxonomic scope" value="Bacteria"/>
</dbReference>
<feature type="chain" id="PRO_5003938273" evidence="1">
    <location>
        <begin position="35"/>
        <end position="192"/>
    </location>
</feature>
<dbReference type="Pfam" id="PF00059">
    <property type="entry name" value="Lectin_C"/>
    <property type="match status" value="1"/>
</dbReference>
<reference evidence="3 4" key="1">
    <citation type="submission" date="2012-06" db="EMBL/GenBank/DDBJ databases">
        <title>Finished chromosome of genome of Cylindrospermum stagnale PCC 7417.</title>
        <authorList>
            <consortium name="US DOE Joint Genome Institute"/>
            <person name="Gugger M."/>
            <person name="Coursin T."/>
            <person name="Rippka R."/>
            <person name="Tandeau De Marsac N."/>
            <person name="Huntemann M."/>
            <person name="Wei C.-L."/>
            <person name="Han J."/>
            <person name="Detter J.C."/>
            <person name="Han C."/>
            <person name="Tapia R."/>
            <person name="Chen A."/>
            <person name="Kyrpides N."/>
            <person name="Mavromatis K."/>
            <person name="Markowitz V."/>
            <person name="Szeto E."/>
            <person name="Ivanova N."/>
            <person name="Pagani I."/>
            <person name="Pati A."/>
            <person name="Goodwin L."/>
            <person name="Nordberg H.P."/>
            <person name="Cantor M.N."/>
            <person name="Hua S.X."/>
            <person name="Woyke T."/>
            <person name="Kerfeld C.A."/>
        </authorList>
    </citation>
    <scope>NUCLEOTIDE SEQUENCE [LARGE SCALE GENOMIC DNA]</scope>
    <source>
        <strain evidence="3 4">PCC 7417</strain>
    </source>
</reference>
<dbReference type="InterPro" id="IPR016186">
    <property type="entry name" value="C-type_lectin-like/link_sf"/>
</dbReference>
<dbReference type="EMBL" id="CP003642">
    <property type="protein sequence ID" value="AFZ24645.1"/>
    <property type="molecule type" value="Genomic_DNA"/>
</dbReference>
<dbReference type="InterPro" id="IPR050111">
    <property type="entry name" value="C-type_lectin/snaclec_domain"/>
</dbReference>
<organism evidence="3 4">
    <name type="scientific">Cylindrospermum stagnale PCC 7417</name>
    <dbReference type="NCBI Taxonomy" id="56107"/>
    <lineage>
        <taxon>Bacteria</taxon>
        <taxon>Bacillati</taxon>
        <taxon>Cyanobacteriota</taxon>
        <taxon>Cyanophyceae</taxon>
        <taxon>Nostocales</taxon>
        <taxon>Nostocaceae</taxon>
        <taxon>Cylindrospermum</taxon>
    </lineage>
</organism>
<dbReference type="PANTHER" id="PTHR22803">
    <property type="entry name" value="MANNOSE, PHOSPHOLIPASE, LECTIN RECEPTOR RELATED"/>
    <property type="match status" value="1"/>
</dbReference>
<name>K9WW95_9NOST</name>
<dbReference type="Proteomes" id="UP000010475">
    <property type="component" value="Chromosome"/>
</dbReference>
<evidence type="ECO:0000313" key="3">
    <source>
        <dbReference type="EMBL" id="AFZ24645.1"/>
    </source>
</evidence>
<dbReference type="PROSITE" id="PS50041">
    <property type="entry name" value="C_TYPE_LECTIN_2"/>
    <property type="match status" value="1"/>
</dbReference>
<evidence type="ECO:0000256" key="1">
    <source>
        <dbReference type="SAM" id="SignalP"/>
    </source>
</evidence>
<proteinExistence type="predicted"/>
<dbReference type="OrthoDB" id="1818597at2"/>
<dbReference type="SMART" id="SM00034">
    <property type="entry name" value="CLECT"/>
    <property type="match status" value="1"/>
</dbReference>
<evidence type="ECO:0000259" key="2">
    <source>
        <dbReference type="PROSITE" id="PS50041"/>
    </source>
</evidence>
<dbReference type="CDD" id="cd03603">
    <property type="entry name" value="CLECT_VCBS"/>
    <property type="match status" value="1"/>
</dbReference>
<feature type="domain" description="C-type lectin" evidence="2">
    <location>
        <begin position="41"/>
        <end position="143"/>
    </location>
</feature>
<protein>
    <submittedName>
        <fullName evidence="3">Lectin C-type domain protein</fullName>
    </submittedName>
</protein>
<dbReference type="RefSeq" id="WP_015207899.1">
    <property type="nucleotide sequence ID" value="NC_019757.1"/>
</dbReference>
<sequence length="192" mass="20442">MKLTNLNPVWVKKLSIVTATTAAMALGVGSAASAVTITNPSNGHEYFLTTADSWTGAQSQAVVAGGNLVTINDAAENNWLINTFGGVDRFWIGFTDVAQEGTFKWINGQPVTYTNWATGEPNNFSGSENFTIINWTAPGDWNDGDNLNGGNGEPISGIVEIEPVPEPSGILSMIMMIGSGIVMMKKFRTLVP</sequence>
<keyword evidence="4" id="KW-1185">Reference proteome</keyword>
<gene>
    <name evidence="3" type="ORF">Cylst_2426</name>
</gene>
<dbReference type="InterPro" id="IPR034007">
    <property type="entry name" value="CTLD_bac"/>
</dbReference>
<dbReference type="InterPro" id="IPR001304">
    <property type="entry name" value="C-type_lectin-like"/>
</dbReference>
<dbReference type="KEGG" id="csg:Cylst_2426"/>
<dbReference type="HOGENOM" id="CLU_124876_0_0_3"/>
<dbReference type="SUPFAM" id="SSF56436">
    <property type="entry name" value="C-type lectin-like"/>
    <property type="match status" value="1"/>
</dbReference>
<keyword evidence="1" id="KW-0732">Signal</keyword>
<dbReference type="InterPro" id="IPR016187">
    <property type="entry name" value="CTDL_fold"/>
</dbReference>
<accession>K9WW95</accession>
<evidence type="ECO:0000313" key="4">
    <source>
        <dbReference type="Proteomes" id="UP000010475"/>
    </source>
</evidence>
<dbReference type="Gene3D" id="3.10.100.10">
    <property type="entry name" value="Mannose-Binding Protein A, subunit A"/>
    <property type="match status" value="1"/>
</dbReference>